<dbReference type="Proteomes" id="UP000521199">
    <property type="component" value="Unassembled WGS sequence"/>
</dbReference>
<gene>
    <name evidence="2" type="ORF">HNQ52_000359</name>
</gene>
<feature type="chain" id="PRO_5030675504" evidence="1">
    <location>
        <begin position="25"/>
        <end position="164"/>
    </location>
</feature>
<proteinExistence type="predicted"/>
<dbReference type="EMBL" id="JACHHP010000001">
    <property type="protein sequence ID" value="MBB5206843.1"/>
    <property type="molecule type" value="Genomic_DNA"/>
</dbReference>
<reference evidence="2 3" key="1">
    <citation type="submission" date="2020-08" db="EMBL/GenBank/DDBJ databases">
        <title>Genomic Encyclopedia of Type Strains, Phase IV (KMG-IV): sequencing the most valuable type-strain genomes for metagenomic binning, comparative biology and taxonomic classification.</title>
        <authorList>
            <person name="Goeker M."/>
        </authorList>
    </citation>
    <scope>NUCLEOTIDE SEQUENCE [LARGE SCALE GENOMIC DNA]</scope>
    <source>
        <strain evidence="2 3">DSM 24163</strain>
    </source>
</reference>
<dbReference type="AlphaFoldDB" id="A0A7W8FZP1"/>
<evidence type="ECO:0000313" key="3">
    <source>
        <dbReference type="Proteomes" id="UP000521199"/>
    </source>
</evidence>
<dbReference type="InterPro" id="IPR004658">
    <property type="entry name" value="OMP_Slp"/>
</dbReference>
<keyword evidence="1" id="KW-0732">Signal</keyword>
<keyword evidence="3" id="KW-1185">Reference proteome</keyword>
<keyword evidence="2" id="KW-0449">Lipoprotein</keyword>
<dbReference type="RefSeq" id="WP_183959197.1">
    <property type="nucleotide sequence ID" value="NZ_JACHHP010000001.1"/>
</dbReference>
<dbReference type="GO" id="GO:0019867">
    <property type="term" value="C:outer membrane"/>
    <property type="evidence" value="ECO:0007669"/>
    <property type="project" value="InterPro"/>
</dbReference>
<feature type="signal peptide" evidence="1">
    <location>
        <begin position="1"/>
        <end position="24"/>
    </location>
</feature>
<protein>
    <submittedName>
        <fullName evidence="2">Outer membrane lipoprotein</fullName>
    </submittedName>
</protein>
<dbReference type="PANTHER" id="PTHR37530">
    <property type="entry name" value="OUTER MEMBRANE PROTEIN SLP"/>
    <property type="match status" value="1"/>
</dbReference>
<dbReference type="Pfam" id="PF03843">
    <property type="entry name" value="Slp"/>
    <property type="match status" value="1"/>
</dbReference>
<organism evidence="2 3">
    <name type="scientific">Chiayiivirga flava</name>
    <dbReference type="NCBI Taxonomy" id="659595"/>
    <lineage>
        <taxon>Bacteria</taxon>
        <taxon>Pseudomonadati</taxon>
        <taxon>Pseudomonadota</taxon>
        <taxon>Gammaproteobacteria</taxon>
        <taxon>Lysobacterales</taxon>
        <taxon>Lysobacteraceae</taxon>
        <taxon>Chiayiivirga</taxon>
    </lineage>
</organism>
<name>A0A7W8FZP1_9GAMM</name>
<evidence type="ECO:0000313" key="2">
    <source>
        <dbReference type="EMBL" id="MBB5206843.1"/>
    </source>
</evidence>
<comment type="caution">
    <text evidence="2">The sequence shown here is derived from an EMBL/GenBank/DDBJ whole genome shotgun (WGS) entry which is preliminary data.</text>
</comment>
<sequence>MNALHATALSAVLAALAGCAAAPAFEQLPATSAPSPYAVADAPERFADQPVVWGGMILDVKNFASYSEIEILAFPLDDRQQPLIELADQGRFVAIAPGYVEGEDFAAGRYVSLIGTITGGREAPLRNTTYYWPEVALERLKVWPRDFRHNTRRFSVGIGISGGL</sequence>
<accession>A0A7W8FZP1</accession>
<evidence type="ECO:0000256" key="1">
    <source>
        <dbReference type="SAM" id="SignalP"/>
    </source>
</evidence>
<dbReference type="PANTHER" id="PTHR37530:SF1">
    <property type="entry name" value="OUTER MEMBRANE PROTEIN SLP"/>
    <property type="match status" value="1"/>
</dbReference>